<dbReference type="PANTHER" id="PTHR30632:SF0">
    <property type="entry name" value="SULFATE-BINDING PROTEIN"/>
    <property type="match status" value="1"/>
</dbReference>
<sequence>MSQRALRTLPPAERFLFVLAIAAILLLPLIAFAIISSQDATITLTVYAAEPMRDALNAIVRAFEAEQPNIRFDLRFMSASEAQRQVERGVPIDALILPEEARVPERARHPEVAAQFLSFVKARLPQAHSD</sequence>
<dbReference type="Proteomes" id="UP000228947">
    <property type="component" value="Unassembled WGS sequence"/>
</dbReference>
<evidence type="ECO:0000313" key="2">
    <source>
        <dbReference type="EMBL" id="PJF42616.1"/>
    </source>
</evidence>
<dbReference type="SUPFAM" id="SSF53850">
    <property type="entry name" value="Periplasmic binding protein-like II"/>
    <property type="match status" value="1"/>
</dbReference>
<dbReference type="GO" id="GO:0015689">
    <property type="term" value="P:molybdate ion transport"/>
    <property type="evidence" value="ECO:0007669"/>
    <property type="project" value="TreeGrafter"/>
</dbReference>
<gene>
    <name evidence="1" type="ORF">CUN49_00280</name>
    <name evidence="2" type="ORF">CUN50_03300</name>
</gene>
<dbReference type="EMBL" id="PGTL01000012">
    <property type="protein sequence ID" value="PJF42616.1"/>
    <property type="molecule type" value="Genomic_DNA"/>
</dbReference>
<name>A0A2M8PYI3_9CHLR</name>
<accession>A0A2M8PIW9</accession>
<evidence type="ECO:0000313" key="1">
    <source>
        <dbReference type="EMBL" id="PJF37489.1"/>
    </source>
</evidence>
<dbReference type="InterPro" id="IPR050682">
    <property type="entry name" value="ModA/WtpA"/>
</dbReference>
<accession>A0A2M8PYI3</accession>
<evidence type="ECO:0000313" key="4">
    <source>
        <dbReference type="Proteomes" id="UP000229681"/>
    </source>
</evidence>
<dbReference type="Pfam" id="PF13531">
    <property type="entry name" value="SBP_bac_11"/>
    <property type="match status" value="1"/>
</dbReference>
<dbReference type="AlphaFoldDB" id="A0A2M8PYI3"/>
<organism evidence="2 3">
    <name type="scientific">Candidatus Thermofonsia Clade 1 bacterium</name>
    <dbReference type="NCBI Taxonomy" id="2364210"/>
    <lineage>
        <taxon>Bacteria</taxon>
        <taxon>Bacillati</taxon>
        <taxon>Chloroflexota</taxon>
        <taxon>Candidatus Thermofontia</taxon>
        <taxon>Candidatus Thermofonsia Clade 1</taxon>
    </lineage>
</organism>
<proteinExistence type="predicted"/>
<evidence type="ECO:0000313" key="3">
    <source>
        <dbReference type="Proteomes" id="UP000228947"/>
    </source>
</evidence>
<protein>
    <submittedName>
        <fullName evidence="2">Uncharacterized protein</fullName>
    </submittedName>
</protein>
<dbReference type="PANTHER" id="PTHR30632">
    <property type="entry name" value="MOLYBDATE-BINDING PERIPLASMIC PROTEIN"/>
    <property type="match status" value="1"/>
</dbReference>
<dbReference type="EMBL" id="PGTM01000001">
    <property type="protein sequence ID" value="PJF37489.1"/>
    <property type="molecule type" value="Genomic_DNA"/>
</dbReference>
<reference evidence="3 4" key="1">
    <citation type="submission" date="2017-11" db="EMBL/GenBank/DDBJ databases">
        <title>Evolution of Phototrophy in the Chloroflexi Phylum Driven by Horizontal Gene Transfer.</title>
        <authorList>
            <person name="Ward L.M."/>
            <person name="Hemp J."/>
            <person name="Shih P.M."/>
            <person name="Mcglynn S.E."/>
            <person name="Fischer W."/>
        </authorList>
    </citation>
    <scope>NUCLEOTIDE SEQUENCE [LARGE SCALE GENOMIC DNA]</scope>
    <source>
        <strain evidence="2">CP1_1M</strain>
        <strain evidence="1">JP3_13</strain>
    </source>
</reference>
<comment type="caution">
    <text evidence="2">The sequence shown here is derived from an EMBL/GenBank/DDBJ whole genome shotgun (WGS) entry which is preliminary data.</text>
</comment>
<dbReference type="Gene3D" id="3.40.190.10">
    <property type="entry name" value="Periplasmic binding protein-like II"/>
    <property type="match status" value="1"/>
</dbReference>
<dbReference type="GO" id="GO:0030973">
    <property type="term" value="F:molybdate ion binding"/>
    <property type="evidence" value="ECO:0007669"/>
    <property type="project" value="TreeGrafter"/>
</dbReference>
<dbReference type="Proteomes" id="UP000229681">
    <property type="component" value="Unassembled WGS sequence"/>
</dbReference>